<name>A0AAV4QMF2_CAEEX</name>
<evidence type="ECO:0000313" key="1">
    <source>
        <dbReference type="EMBL" id="GIY09266.1"/>
    </source>
</evidence>
<dbReference type="AlphaFoldDB" id="A0AAV4QMF2"/>
<evidence type="ECO:0000313" key="2">
    <source>
        <dbReference type="Proteomes" id="UP001054945"/>
    </source>
</evidence>
<proteinExistence type="predicted"/>
<comment type="caution">
    <text evidence="1">The sequence shown here is derived from an EMBL/GenBank/DDBJ whole genome shotgun (WGS) entry which is preliminary data.</text>
</comment>
<dbReference type="Proteomes" id="UP001054945">
    <property type="component" value="Unassembled WGS sequence"/>
</dbReference>
<gene>
    <name evidence="1" type="ORF">CEXT_140941</name>
</gene>
<organism evidence="1 2">
    <name type="scientific">Caerostris extrusa</name>
    <name type="common">Bark spider</name>
    <name type="synonym">Caerostris bankana</name>
    <dbReference type="NCBI Taxonomy" id="172846"/>
    <lineage>
        <taxon>Eukaryota</taxon>
        <taxon>Metazoa</taxon>
        <taxon>Ecdysozoa</taxon>
        <taxon>Arthropoda</taxon>
        <taxon>Chelicerata</taxon>
        <taxon>Arachnida</taxon>
        <taxon>Araneae</taxon>
        <taxon>Araneomorphae</taxon>
        <taxon>Entelegynae</taxon>
        <taxon>Araneoidea</taxon>
        <taxon>Araneidae</taxon>
        <taxon>Caerostris</taxon>
    </lineage>
</organism>
<protein>
    <submittedName>
        <fullName evidence="1">Uncharacterized protein</fullName>
    </submittedName>
</protein>
<sequence>MEESSLQKVSACVQKRHVQVDPRRRCGCQQKASPFILSRKESREMFAPVLYVPCLQTHSLLGASTEVVLLMRLQK</sequence>
<reference evidence="1 2" key="1">
    <citation type="submission" date="2021-06" db="EMBL/GenBank/DDBJ databases">
        <title>Caerostris extrusa draft genome.</title>
        <authorList>
            <person name="Kono N."/>
            <person name="Arakawa K."/>
        </authorList>
    </citation>
    <scope>NUCLEOTIDE SEQUENCE [LARGE SCALE GENOMIC DNA]</scope>
</reference>
<accession>A0AAV4QMF2</accession>
<dbReference type="EMBL" id="BPLR01006352">
    <property type="protein sequence ID" value="GIY09266.1"/>
    <property type="molecule type" value="Genomic_DNA"/>
</dbReference>
<keyword evidence="2" id="KW-1185">Reference proteome</keyword>